<evidence type="ECO:0000313" key="3">
    <source>
        <dbReference type="Proteomes" id="UP000440732"/>
    </source>
</evidence>
<evidence type="ECO:0000313" key="4">
    <source>
        <dbReference type="Proteomes" id="UP000441208"/>
    </source>
</evidence>
<dbReference type="AlphaFoldDB" id="A0A6A3P8A1"/>
<dbReference type="EMBL" id="QXGA01010607">
    <property type="protein sequence ID" value="KAE9055239.1"/>
    <property type="molecule type" value="Genomic_DNA"/>
</dbReference>
<accession>A0A6A3P8A1</accession>
<comment type="caution">
    <text evidence="2">The sequence shown here is derived from an EMBL/GenBank/DDBJ whole genome shotgun (WGS) entry which is preliminary data.</text>
</comment>
<protein>
    <submittedName>
        <fullName evidence="2">Uncharacterized protein</fullName>
    </submittedName>
</protein>
<dbReference type="Proteomes" id="UP000440732">
    <property type="component" value="Unassembled WGS sequence"/>
</dbReference>
<dbReference type="EMBL" id="QXFZ01009497">
    <property type="protein sequence ID" value="KAE9054632.1"/>
    <property type="molecule type" value="Genomic_DNA"/>
</dbReference>
<gene>
    <name evidence="2" type="ORF">PF006_g33025</name>
    <name evidence="1" type="ORF">PF007_g32570</name>
</gene>
<feature type="non-terminal residue" evidence="2">
    <location>
        <position position="46"/>
    </location>
</feature>
<evidence type="ECO:0000313" key="1">
    <source>
        <dbReference type="EMBL" id="KAE9054632.1"/>
    </source>
</evidence>
<proteinExistence type="predicted"/>
<organism evidence="2 3">
    <name type="scientific">Phytophthora fragariae</name>
    <dbReference type="NCBI Taxonomy" id="53985"/>
    <lineage>
        <taxon>Eukaryota</taxon>
        <taxon>Sar</taxon>
        <taxon>Stramenopiles</taxon>
        <taxon>Oomycota</taxon>
        <taxon>Peronosporomycetes</taxon>
        <taxon>Peronosporales</taxon>
        <taxon>Peronosporaceae</taxon>
        <taxon>Phytophthora</taxon>
    </lineage>
</organism>
<reference evidence="3 4" key="1">
    <citation type="submission" date="2018-08" db="EMBL/GenBank/DDBJ databases">
        <title>Genomic investigation of the strawberry pathogen Phytophthora fragariae indicates pathogenicity is determined by transcriptional variation in three key races.</title>
        <authorList>
            <person name="Adams T.M."/>
            <person name="Armitage A.D."/>
            <person name="Sobczyk M.K."/>
            <person name="Bates H.J."/>
            <person name="Dunwell J.M."/>
            <person name="Nellist C.F."/>
            <person name="Harrison R.J."/>
        </authorList>
    </citation>
    <scope>NUCLEOTIDE SEQUENCE [LARGE SCALE GENOMIC DNA]</scope>
    <source>
        <strain evidence="2 3">NOV-5</strain>
        <strain evidence="1 4">NOV-71</strain>
    </source>
</reference>
<evidence type="ECO:0000313" key="2">
    <source>
        <dbReference type="EMBL" id="KAE9055239.1"/>
    </source>
</evidence>
<name>A0A6A3P8A1_9STRA</name>
<dbReference type="Proteomes" id="UP000441208">
    <property type="component" value="Unassembled WGS sequence"/>
</dbReference>
<sequence>MPKLLLCGAVQSHWELLFERARKLNAAAKDKPFEALVCVGRCFPLP</sequence>